<dbReference type="OrthoDB" id="458118at2"/>
<dbReference type="InterPro" id="IPR037883">
    <property type="entry name" value="Knr4/Smi1-like_sf"/>
</dbReference>
<name>A0A366LSI4_9ACTN</name>
<evidence type="ECO:0000313" key="4">
    <source>
        <dbReference type="Proteomes" id="UP000253303"/>
    </source>
</evidence>
<evidence type="ECO:0000313" key="3">
    <source>
        <dbReference type="EMBL" id="RBQ16881.1"/>
    </source>
</evidence>
<proteinExistence type="predicted"/>
<sequence length="177" mass="20028">MSTQYGWSGHFSVKGMVAREPEPPAPDLPHGLHPPADEPEVRRLEDRLGMELPPSYRQFLLFANGWGDERHGYTLLPAAKVGWLRDLEPDVAGIWSSPDDAVPDELYFVYGPEQDSIHMRGEYVPDTLLVGYGDDGEFLLNPHIKTPDGEWEAWFLAPWLPGASRHRSFWDLAKSGY</sequence>
<dbReference type="AlphaFoldDB" id="A0A366LSI4"/>
<comment type="caution">
    <text evidence="3">The sequence shown here is derived from an EMBL/GenBank/DDBJ whole genome shotgun (WGS) entry which is preliminary data.</text>
</comment>
<dbReference type="InterPro" id="IPR018958">
    <property type="entry name" value="Knr4/Smi1-like_dom"/>
</dbReference>
<dbReference type="SMART" id="SM00860">
    <property type="entry name" value="SMI1_KNR4"/>
    <property type="match status" value="1"/>
</dbReference>
<evidence type="ECO:0000259" key="2">
    <source>
        <dbReference type="SMART" id="SM00860"/>
    </source>
</evidence>
<accession>A0A366LSI4</accession>
<dbReference type="EMBL" id="QMEY01000014">
    <property type="protein sequence ID" value="RBQ16881.1"/>
    <property type="molecule type" value="Genomic_DNA"/>
</dbReference>
<reference evidence="3 4" key="1">
    <citation type="submission" date="2018-06" db="EMBL/GenBank/DDBJ databases">
        <title>Sphaerisporangium craniellae sp. nov., isolated from a marine sponge in the South China Sea.</title>
        <authorList>
            <person name="Li L."/>
        </authorList>
    </citation>
    <scope>NUCLEOTIDE SEQUENCE [LARGE SCALE GENOMIC DNA]</scope>
    <source>
        <strain evidence="3 4">LHW63015</strain>
    </source>
</reference>
<dbReference type="Proteomes" id="UP000253303">
    <property type="component" value="Unassembled WGS sequence"/>
</dbReference>
<organism evidence="3 4">
    <name type="scientific">Spongiactinospora rosea</name>
    <dbReference type="NCBI Taxonomy" id="2248750"/>
    <lineage>
        <taxon>Bacteria</taxon>
        <taxon>Bacillati</taxon>
        <taxon>Actinomycetota</taxon>
        <taxon>Actinomycetes</taxon>
        <taxon>Streptosporangiales</taxon>
        <taxon>Streptosporangiaceae</taxon>
        <taxon>Spongiactinospora</taxon>
    </lineage>
</organism>
<feature type="domain" description="Knr4/Smi1-like" evidence="2">
    <location>
        <begin position="35"/>
        <end position="157"/>
    </location>
</feature>
<dbReference type="RefSeq" id="WP_113983744.1">
    <property type="nucleotide sequence ID" value="NZ_QMEY01000014.1"/>
</dbReference>
<protein>
    <recommendedName>
        <fullName evidence="2">Knr4/Smi1-like domain-containing protein</fullName>
    </recommendedName>
</protein>
<dbReference type="Pfam" id="PF09346">
    <property type="entry name" value="SMI1_KNR4"/>
    <property type="match status" value="1"/>
</dbReference>
<evidence type="ECO:0000256" key="1">
    <source>
        <dbReference type="SAM" id="MobiDB-lite"/>
    </source>
</evidence>
<feature type="region of interest" description="Disordered" evidence="1">
    <location>
        <begin position="18"/>
        <end position="38"/>
    </location>
</feature>
<dbReference type="SUPFAM" id="SSF160631">
    <property type="entry name" value="SMI1/KNR4-like"/>
    <property type="match status" value="1"/>
</dbReference>
<gene>
    <name evidence="3" type="ORF">DP939_27840</name>
</gene>
<keyword evidence="4" id="KW-1185">Reference proteome</keyword>
<dbReference type="Gene3D" id="3.40.1580.10">
    <property type="entry name" value="SMI1/KNR4-like"/>
    <property type="match status" value="1"/>
</dbReference>